<organism evidence="1 2">
    <name type="scientific">Artomyces pyxidatus</name>
    <dbReference type="NCBI Taxonomy" id="48021"/>
    <lineage>
        <taxon>Eukaryota</taxon>
        <taxon>Fungi</taxon>
        <taxon>Dikarya</taxon>
        <taxon>Basidiomycota</taxon>
        <taxon>Agaricomycotina</taxon>
        <taxon>Agaricomycetes</taxon>
        <taxon>Russulales</taxon>
        <taxon>Auriscalpiaceae</taxon>
        <taxon>Artomyces</taxon>
    </lineage>
</organism>
<dbReference type="Proteomes" id="UP000814140">
    <property type="component" value="Unassembled WGS sequence"/>
</dbReference>
<evidence type="ECO:0000313" key="2">
    <source>
        <dbReference type="Proteomes" id="UP000814140"/>
    </source>
</evidence>
<accession>A0ACB8TGT0</accession>
<reference evidence="1" key="1">
    <citation type="submission" date="2021-03" db="EMBL/GenBank/DDBJ databases">
        <authorList>
            <consortium name="DOE Joint Genome Institute"/>
            <person name="Ahrendt S."/>
            <person name="Looney B.P."/>
            <person name="Miyauchi S."/>
            <person name="Morin E."/>
            <person name="Drula E."/>
            <person name="Courty P.E."/>
            <person name="Chicoki N."/>
            <person name="Fauchery L."/>
            <person name="Kohler A."/>
            <person name="Kuo A."/>
            <person name="Labutti K."/>
            <person name="Pangilinan J."/>
            <person name="Lipzen A."/>
            <person name="Riley R."/>
            <person name="Andreopoulos W."/>
            <person name="He G."/>
            <person name="Johnson J."/>
            <person name="Barry K.W."/>
            <person name="Grigoriev I.V."/>
            <person name="Nagy L."/>
            <person name="Hibbett D."/>
            <person name="Henrissat B."/>
            <person name="Matheny P.B."/>
            <person name="Labbe J."/>
            <person name="Martin F."/>
        </authorList>
    </citation>
    <scope>NUCLEOTIDE SEQUENCE</scope>
    <source>
        <strain evidence="1">HHB10654</strain>
    </source>
</reference>
<keyword evidence="2" id="KW-1185">Reference proteome</keyword>
<proteinExistence type="predicted"/>
<gene>
    <name evidence="1" type="ORF">BV25DRAFT_847783</name>
</gene>
<sequence length="637" mass="70402">MSNLDAPAAESAEPVEFGHPFALANADLIIRSSDLVDFRVYKTTLAQASPIFEDVLSHLPASSWNPTIKLDGTKDGLPVIRLPERRDVIYPLLTSIFPVTVYMPESFRDLAPVLGAAQRYQMHSGLAILRLFANARAESLIAEPNAFEAYCLACYHGLTEDASKAASFIAVNLPVMDDLSADLKLLTGPSLAALWDYHIRTLEAARAGLQAFTSWQSVFVNAQNKCSALDVDGVTPTWLIMCSREMAAGTHTFSDFRMERSQHSVSSQCLVCLNIPVKSLKAIYEEIMQRIVASTRSSRFPFVESHEQAPPPVIPPSPTDFGAPFDRRDADIIVRSSDFVDFRLHKSIISVASNIFTDMLSFPQHLTTDAGSLDVVKDGLPVVNLPEDATTLHRLLSFVYPVEKVFPKTFEEAAPLLSLCQKYEMAATSGLIRAACTNSTQLIDIYIHNPFHSYALATRNYLYDETQSAARLTLARPMSWAEYGNDLHLVTGAALYHLVQYRQKCQSAISDCIIRVLESDSPSLVPTFATLGEPRCRDSVVIAYPPARFVTVPTWWNVHFRALAEDVRSGRVSPVPAPGALRAALRVAIDKHAVQLGFMACTFCHSGRCVDLGNTFLKTLTKQIEKAIETIKITTEW</sequence>
<name>A0ACB8TGT0_9AGAM</name>
<comment type="caution">
    <text evidence="1">The sequence shown here is derived from an EMBL/GenBank/DDBJ whole genome shotgun (WGS) entry which is preliminary data.</text>
</comment>
<dbReference type="EMBL" id="MU277189">
    <property type="protein sequence ID" value="KAI0067666.1"/>
    <property type="molecule type" value="Genomic_DNA"/>
</dbReference>
<protein>
    <submittedName>
        <fullName evidence="1">Uncharacterized protein</fullName>
    </submittedName>
</protein>
<reference evidence="1" key="2">
    <citation type="journal article" date="2022" name="New Phytol.">
        <title>Evolutionary transition to the ectomycorrhizal habit in the genomes of a hyperdiverse lineage of mushroom-forming fungi.</title>
        <authorList>
            <person name="Looney B."/>
            <person name="Miyauchi S."/>
            <person name="Morin E."/>
            <person name="Drula E."/>
            <person name="Courty P.E."/>
            <person name="Kohler A."/>
            <person name="Kuo A."/>
            <person name="LaButti K."/>
            <person name="Pangilinan J."/>
            <person name="Lipzen A."/>
            <person name="Riley R."/>
            <person name="Andreopoulos W."/>
            <person name="He G."/>
            <person name="Johnson J."/>
            <person name="Nolan M."/>
            <person name="Tritt A."/>
            <person name="Barry K.W."/>
            <person name="Grigoriev I.V."/>
            <person name="Nagy L.G."/>
            <person name="Hibbett D."/>
            <person name="Henrissat B."/>
            <person name="Matheny P.B."/>
            <person name="Labbe J."/>
            <person name="Martin F.M."/>
        </authorList>
    </citation>
    <scope>NUCLEOTIDE SEQUENCE</scope>
    <source>
        <strain evidence="1">HHB10654</strain>
    </source>
</reference>
<evidence type="ECO:0000313" key="1">
    <source>
        <dbReference type="EMBL" id="KAI0067666.1"/>
    </source>
</evidence>